<feature type="non-terminal residue" evidence="2">
    <location>
        <position position="285"/>
    </location>
</feature>
<name>A0A424YFC5_9FIRM</name>
<feature type="transmembrane region" description="Helical" evidence="1">
    <location>
        <begin position="204"/>
        <end position="233"/>
    </location>
</feature>
<feature type="transmembrane region" description="Helical" evidence="1">
    <location>
        <begin position="143"/>
        <end position="163"/>
    </location>
</feature>
<evidence type="ECO:0000313" key="3">
    <source>
        <dbReference type="Proteomes" id="UP000285138"/>
    </source>
</evidence>
<organism evidence="2 3">
    <name type="scientific">Candidatus Syntrophonatronum acetioxidans</name>
    <dbReference type="NCBI Taxonomy" id="1795816"/>
    <lineage>
        <taxon>Bacteria</taxon>
        <taxon>Bacillati</taxon>
        <taxon>Bacillota</taxon>
        <taxon>Clostridia</taxon>
        <taxon>Eubacteriales</taxon>
        <taxon>Syntrophomonadaceae</taxon>
        <taxon>Candidatus Syntrophonatronum</taxon>
    </lineage>
</organism>
<keyword evidence="1" id="KW-0472">Membrane</keyword>
<dbReference type="Pfam" id="PF09546">
    <property type="entry name" value="Spore_III_AE"/>
    <property type="match status" value="1"/>
</dbReference>
<dbReference type="InterPro" id="IPR014194">
    <property type="entry name" value="Spore_III_AE"/>
</dbReference>
<dbReference type="AlphaFoldDB" id="A0A424YFC5"/>
<feature type="transmembrane region" description="Helical" evidence="1">
    <location>
        <begin position="175"/>
        <end position="198"/>
    </location>
</feature>
<evidence type="ECO:0000256" key="1">
    <source>
        <dbReference type="SAM" id="Phobius"/>
    </source>
</evidence>
<feature type="transmembrane region" description="Helical" evidence="1">
    <location>
        <begin position="254"/>
        <end position="277"/>
    </location>
</feature>
<evidence type="ECO:0008006" key="4">
    <source>
        <dbReference type="Google" id="ProtNLM"/>
    </source>
</evidence>
<proteinExistence type="predicted"/>
<dbReference type="EMBL" id="QZAA01000118">
    <property type="protein sequence ID" value="RQD76389.1"/>
    <property type="molecule type" value="Genomic_DNA"/>
</dbReference>
<gene>
    <name evidence="2" type="ORF">D5R97_04460</name>
</gene>
<reference evidence="2 3" key="1">
    <citation type="submission" date="2018-08" db="EMBL/GenBank/DDBJ databases">
        <title>The metabolism and importance of syntrophic acetate oxidation coupled to methane or sulfide production in haloalkaline environments.</title>
        <authorList>
            <person name="Timmers P.H.A."/>
            <person name="Vavourakis C.D."/>
            <person name="Sorokin D.Y."/>
            <person name="Sinninghe Damste J.S."/>
            <person name="Muyzer G."/>
            <person name="Stams A.J.M."/>
            <person name="Plugge C.M."/>
        </authorList>
    </citation>
    <scope>NUCLEOTIDE SEQUENCE [LARGE SCALE GENOMIC DNA]</scope>
    <source>
        <strain evidence="2">MSAO_Bac1</strain>
    </source>
</reference>
<evidence type="ECO:0000313" key="2">
    <source>
        <dbReference type="EMBL" id="RQD76389.1"/>
    </source>
</evidence>
<protein>
    <recommendedName>
        <fullName evidence="4">Stage III sporulation protein AE</fullName>
    </recommendedName>
</protein>
<feature type="transmembrane region" description="Helical" evidence="1">
    <location>
        <begin position="6"/>
        <end position="27"/>
    </location>
</feature>
<sequence length="285" mass="31763">MKVISRFLVVTAVIIIILAAAGPLTLLKAQEAPGQGQLREGFMEEEGKEQVDLRLMEDYWREITGEVEEYLPRMEFQEIFKMMREEEGGRIDLQGFLKGFARYLLREVSLNLSLMGRLVILAVVAALLRNLQWAFNSPPLNNLVQGLIFMVLLSLALQSFFLVTEIGREAIDRMVDFILALVPLLLTLLASLGSLASAAIFQPMVILCANLFSLIIKDLVFPLIFFAAVLMLMDHFPQDFKISRLGLLFRDASLFVITFCLTIFVGVLGISGVAGSVSDGITLRT</sequence>
<dbReference type="Proteomes" id="UP000285138">
    <property type="component" value="Unassembled WGS sequence"/>
</dbReference>
<accession>A0A424YFC5</accession>
<feature type="transmembrane region" description="Helical" evidence="1">
    <location>
        <begin position="108"/>
        <end position="128"/>
    </location>
</feature>
<keyword evidence="1" id="KW-0812">Transmembrane</keyword>
<comment type="caution">
    <text evidence="2">The sequence shown here is derived from an EMBL/GenBank/DDBJ whole genome shotgun (WGS) entry which is preliminary data.</text>
</comment>
<keyword evidence="1" id="KW-1133">Transmembrane helix</keyword>